<protein>
    <recommendedName>
        <fullName evidence="4 11">NADH-ubiquinone oxidoreductase chain 1</fullName>
        <ecNumber evidence="11">7.1.1.2</ecNumber>
    </recommendedName>
</protein>
<sequence length="308" mass="36616">MFMVMVYIILYLMVMFSIAFVTLCERKILGYMQVRTGPNKILIIGLFQPLSDGLKLFIKENGCHFMMNKMFFISFPFFMFFLMFCYWMIFKFMFLDIWLYEIMGFILLSGLGVYGILGLGKNSNSMYSILGSYRGTVQTVSYEVGLVFVLLSMFMNTKSYMMSQMYNFQFNSLTLLMGYWSMWLIWMIIMLAELNRAPFDLIEGESELVSGFNVEYGAASFALIFLAEYGNIIFISYISMMVFSYKISMINVMMYMVIILWVRGVFPRMRYDNLMYLVWKWILPFILVIFMMLFNVKVIFWKDDRMSW</sequence>
<reference evidence="13" key="1">
    <citation type="journal article" date="2019" name="Int. J. Acarology">
        <title>The complete mitochondrial genome of Blattisocius keegani Fox (Acari: Mesostigmata) and the related phylogenetic analyses.</title>
        <authorList>
            <person name="Wu L."/>
            <person name="Cheng S."/>
            <person name="Guo L."/>
            <person name="Mo W."/>
            <person name="Xia B."/>
            <person name="Zou Z."/>
        </authorList>
    </citation>
    <scope>NUCLEOTIDE SEQUENCE</scope>
</reference>
<feature type="transmembrane region" description="Helical" evidence="12">
    <location>
        <begin position="6"/>
        <end position="29"/>
    </location>
</feature>
<dbReference type="AlphaFoldDB" id="A0A4Y5QDA0"/>
<name>A0A4Y5QDA0_9ACAR</name>
<keyword evidence="6 10" id="KW-0812">Transmembrane</keyword>
<geneLocation type="mitochondrion" evidence="13"/>
<dbReference type="InterPro" id="IPR018086">
    <property type="entry name" value="NADH_UbQ_OxRdtase_su1_CS"/>
</dbReference>
<dbReference type="Pfam" id="PF00146">
    <property type="entry name" value="NADHdh"/>
    <property type="match status" value="1"/>
</dbReference>
<organism evidence="13">
    <name type="scientific">Blattisocius keegani</name>
    <dbReference type="NCBI Taxonomy" id="2337216"/>
    <lineage>
        <taxon>Eukaryota</taxon>
        <taxon>Metazoa</taxon>
        <taxon>Ecdysozoa</taxon>
        <taxon>Arthropoda</taxon>
        <taxon>Chelicerata</taxon>
        <taxon>Arachnida</taxon>
        <taxon>Acari</taxon>
        <taxon>Parasitiformes</taxon>
        <taxon>Mesostigmata</taxon>
        <taxon>Gamasina</taxon>
        <taxon>Phytoseioidea</taxon>
        <taxon>Blattisociidae</taxon>
        <taxon>Blattisocius</taxon>
    </lineage>
</organism>
<evidence type="ECO:0000256" key="9">
    <source>
        <dbReference type="ARBA" id="ARBA00023136"/>
    </source>
</evidence>
<dbReference type="PANTHER" id="PTHR11432:SF3">
    <property type="entry name" value="NADH-UBIQUINONE OXIDOREDUCTASE CHAIN 1"/>
    <property type="match status" value="1"/>
</dbReference>
<dbReference type="GO" id="GO:0003954">
    <property type="term" value="F:NADH dehydrogenase activity"/>
    <property type="evidence" value="ECO:0007669"/>
    <property type="project" value="TreeGrafter"/>
</dbReference>
<evidence type="ECO:0000256" key="2">
    <source>
        <dbReference type="ARBA" id="ARBA00004225"/>
    </source>
</evidence>
<evidence type="ECO:0000256" key="11">
    <source>
        <dbReference type="RuleBase" id="RU000473"/>
    </source>
</evidence>
<evidence type="ECO:0000256" key="4">
    <source>
        <dbReference type="ARBA" id="ARBA00021009"/>
    </source>
</evidence>
<dbReference type="InterPro" id="IPR001694">
    <property type="entry name" value="NADH_UbQ_OxRdtase_su1/FPO"/>
</dbReference>
<feature type="transmembrane region" description="Helical" evidence="12">
    <location>
        <begin position="97"/>
        <end position="117"/>
    </location>
</feature>
<keyword evidence="7 12" id="KW-1133">Transmembrane helix</keyword>
<accession>A0A4Y5QDA0</accession>
<evidence type="ECO:0000256" key="6">
    <source>
        <dbReference type="ARBA" id="ARBA00022692"/>
    </source>
</evidence>
<dbReference type="PROSITE" id="PS00667">
    <property type="entry name" value="COMPLEX1_ND1_1"/>
    <property type="match status" value="1"/>
</dbReference>
<evidence type="ECO:0000256" key="10">
    <source>
        <dbReference type="RuleBase" id="RU000471"/>
    </source>
</evidence>
<keyword evidence="11 13" id="KW-0496">Mitochondrion</keyword>
<dbReference type="GO" id="GO:0009060">
    <property type="term" value="P:aerobic respiration"/>
    <property type="evidence" value="ECO:0007669"/>
    <property type="project" value="TreeGrafter"/>
</dbReference>
<dbReference type="PANTHER" id="PTHR11432">
    <property type="entry name" value="NADH DEHYDROGENASE SUBUNIT 1"/>
    <property type="match status" value="1"/>
</dbReference>
<evidence type="ECO:0000256" key="8">
    <source>
        <dbReference type="ARBA" id="ARBA00023075"/>
    </source>
</evidence>
<comment type="similarity">
    <text evidence="3 10">Belongs to the complex I subunit 1 family.</text>
</comment>
<keyword evidence="9 12" id="KW-0472">Membrane</keyword>
<keyword evidence="5" id="KW-0813">Transport</keyword>
<dbReference type="PROSITE" id="PS00668">
    <property type="entry name" value="COMPLEX1_ND1_2"/>
    <property type="match status" value="1"/>
</dbReference>
<feature type="transmembrane region" description="Helical" evidence="12">
    <location>
        <begin position="168"/>
        <end position="189"/>
    </location>
</feature>
<gene>
    <name evidence="13" type="primary">ND1</name>
</gene>
<comment type="function">
    <text evidence="1">Core subunit of the mitochondrial membrane respiratory chain NADH dehydrogenase (Complex I) that is believed to belong to the minimal assembly required for catalysis. Complex I functions in the transfer of electrons from NADH to the respiratory chain. The immediate electron acceptor for the enzyme is believed to be ubiquinone.</text>
</comment>
<evidence type="ECO:0000256" key="12">
    <source>
        <dbReference type="SAM" id="Phobius"/>
    </source>
</evidence>
<dbReference type="EMBL" id="MH120211">
    <property type="protein sequence ID" value="QCX29670.1"/>
    <property type="molecule type" value="Genomic_DNA"/>
</dbReference>
<dbReference type="EC" id="7.1.1.2" evidence="11"/>
<keyword evidence="10" id="KW-0520">NAD</keyword>
<evidence type="ECO:0000256" key="5">
    <source>
        <dbReference type="ARBA" id="ARBA00022448"/>
    </source>
</evidence>
<feature type="transmembrane region" description="Helical" evidence="12">
    <location>
        <begin position="137"/>
        <end position="156"/>
    </location>
</feature>
<comment type="catalytic activity">
    <reaction evidence="11">
        <text>a ubiquinone + NADH + 5 H(+)(in) = a ubiquinol + NAD(+) + 4 H(+)(out)</text>
        <dbReference type="Rhea" id="RHEA:29091"/>
        <dbReference type="Rhea" id="RHEA-COMP:9565"/>
        <dbReference type="Rhea" id="RHEA-COMP:9566"/>
        <dbReference type="ChEBI" id="CHEBI:15378"/>
        <dbReference type="ChEBI" id="CHEBI:16389"/>
        <dbReference type="ChEBI" id="CHEBI:17976"/>
        <dbReference type="ChEBI" id="CHEBI:57540"/>
        <dbReference type="ChEBI" id="CHEBI:57945"/>
        <dbReference type="EC" id="7.1.1.2"/>
    </reaction>
</comment>
<feature type="transmembrane region" description="Helical" evidence="12">
    <location>
        <begin position="249"/>
        <end position="266"/>
    </location>
</feature>
<evidence type="ECO:0000256" key="1">
    <source>
        <dbReference type="ARBA" id="ARBA00003257"/>
    </source>
</evidence>
<dbReference type="GO" id="GO:0008137">
    <property type="term" value="F:NADH dehydrogenase (ubiquinone) activity"/>
    <property type="evidence" value="ECO:0007669"/>
    <property type="project" value="UniProtKB-EC"/>
</dbReference>
<proteinExistence type="inferred from homology"/>
<evidence type="ECO:0000313" key="13">
    <source>
        <dbReference type="EMBL" id="QCX29670.1"/>
    </source>
</evidence>
<keyword evidence="8 11" id="KW-0830">Ubiquinone</keyword>
<evidence type="ECO:0000256" key="7">
    <source>
        <dbReference type="ARBA" id="ARBA00022989"/>
    </source>
</evidence>
<dbReference type="GO" id="GO:0005743">
    <property type="term" value="C:mitochondrial inner membrane"/>
    <property type="evidence" value="ECO:0007669"/>
    <property type="project" value="UniProtKB-SubCell"/>
</dbReference>
<feature type="transmembrane region" description="Helical" evidence="12">
    <location>
        <begin position="70"/>
        <end position="90"/>
    </location>
</feature>
<feature type="transmembrane region" description="Helical" evidence="12">
    <location>
        <begin position="278"/>
        <end position="300"/>
    </location>
</feature>
<evidence type="ECO:0000256" key="3">
    <source>
        <dbReference type="ARBA" id="ARBA00010535"/>
    </source>
</evidence>
<feature type="transmembrane region" description="Helical" evidence="12">
    <location>
        <begin position="216"/>
        <end position="237"/>
    </location>
</feature>
<comment type="subcellular location">
    <subcellularLocation>
        <location evidence="10">Mitochondrion inner membrane</location>
        <topology evidence="10">Multi-pass membrane protein</topology>
    </subcellularLocation>
    <subcellularLocation>
        <location evidence="2">Mitochondrion membrane</location>
        <topology evidence="2">Multi-pass membrane protein</topology>
    </subcellularLocation>
</comment>